<evidence type="ECO:0000313" key="2">
    <source>
        <dbReference type="EMBL" id="GAH24915.1"/>
    </source>
</evidence>
<accession>X1EX83</accession>
<keyword evidence="1" id="KW-1133">Transmembrane helix</keyword>
<reference evidence="2" key="1">
    <citation type="journal article" date="2014" name="Front. Microbiol.">
        <title>High frequency of phylogenetically diverse reductive dehalogenase-homologous genes in deep subseafloor sedimentary metagenomes.</title>
        <authorList>
            <person name="Kawai M."/>
            <person name="Futagami T."/>
            <person name="Toyoda A."/>
            <person name="Takaki Y."/>
            <person name="Nishi S."/>
            <person name="Hori S."/>
            <person name="Arai W."/>
            <person name="Tsubouchi T."/>
            <person name="Morono Y."/>
            <person name="Uchiyama I."/>
            <person name="Ito T."/>
            <person name="Fujiyama A."/>
            <person name="Inagaki F."/>
            <person name="Takami H."/>
        </authorList>
    </citation>
    <scope>NUCLEOTIDE SEQUENCE</scope>
    <source>
        <strain evidence="2">Expedition CK06-06</strain>
    </source>
</reference>
<gene>
    <name evidence="2" type="ORF">S01H4_65372</name>
</gene>
<organism evidence="2">
    <name type="scientific">marine sediment metagenome</name>
    <dbReference type="NCBI Taxonomy" id="412755"/>
    <lineage>
        <taxon>unclassified sequences</taxon>
        <taxon>metagenomes</taxon>
        <taxon>ecological metagenomes</taxon>
    </lineage>
</organism>
<protein>
    <submittedName>
        <fullName evidence="2">Uncharacterized protein</fullName>
    </submittedName>
</protein>
<feature type="transmembrane region" description="Helical" evidence="1">
    <location>
        <begin position="17"/>
        <end position="38"/>
    </location>
</feature>
<dbReference type="AlphaFoldDB" id="X1EX83"/>
<name>X1EX83_9ZZZZ</name>
<keyword evidence="1" id="KW-0472">Membrane</keyword>
<dbReference type="EMBL" id="BART01039978">
    <property type="protein sequence ID" value="GAH24915.1"/>
    <property type="molecule type" value="Genomic_DNA"/>
</dbReference>
<comment type="caution">
    <text evidence="2">The sequence shown here is derived from an EMBL/GenBank/DDBJ whole genome shotgun (WGS) entry which is preliminary data.</text>
</comment>
<keyword evidence="1" id="KW-0812">Transmembrane</keyword>
<evidence type="ECO:0000256" key="1">
    <source>
        <dbReference type="SAM" id="Phobius"/>
    </source>
</evidence>
<sequence>MGDGRLRFLDYLRNGDIIFGVGITMAILGIGMIIGMVIERCQLI</sequence>
<proteinExistence type="predicted"/>